<reference evidence="4" key="1">
    <citation type="journal article" date="2014" name="Int. J. Syst. Evol. Microbiol.">
        <title>Complete genome sequence of Corynebacterium casei LMG S-19264T (=DSM 44701T), isolated from a smear-ripened cheese.</title>
        <authorList>
            <consortium name="US DOE Joint Genome Institute (JGI-PGF)"/>
            <person name="Walter F."/>
            <person name="Albersmeier A."/>
            <person name="Kalinowski J."/>
            <person name="Ruckert C."/>
        </authorList>
    </citation>
    <scope>NUCLEOTIDE SEQUENCE</scope>
    <source>
        <strain evidence="4">NBRC 110023</strain>
    </source>
</reference>
<proteinExistence type="predicted"/>
<gene>
    <name evidence="4" type="ORF">GCM10007852_09430</name>
</gene>
<dbReference type="GO" id="GO:0004792">
    <property type="term" value="F:thiosulfate-cyanide sulfurtransferase activity"/>
    <property type="evidence" value="ECO:0007669"/>
    <property type="project" value="TreeGrafter"/>
</dbReference>
<sequence>MSTISTAELAKVLTKTEEQGLNTRLLFTTMKQSAVKPKYSNIILENPNRYIADSILFDFQDDIVDVASNISNTMPSLQVFEDKVKKLGICNEDYIVVYDDFGNFCASRVWFMFKTAGFNNIYVLSGGLPKWLNEGRDTIETLKNVNKIGNFTATPSNKYKFVDKRYVLALINKQQQIKSLFDARSLSRYLATEKESRPNLRSGHIPTAISLHYQNLQNELGEFISKSDAPSTLLNAKSGAVFSCGSGVTACILAQYADLLGIAPIYVYDGSWSEWGADAELPIETQLEH</sequence>
<feature type="domain" description="Rhodanese" evidence="3">
    <location>
        <begin position="51"/>
        <end position="140"/>
    </location>
</feature>
<dbReference type="AlphaFoldDB" id="A0AA37SXR0"/>
<dbReference type="RefSeq" id="WP_284216337.1">
    <property type="nucleotide sequence ID" value="NZ_BSOT01000005.1"/>
</dbReference>
<evidence type="ECO:0000313" key="5">
    <source>
        <dbReference type="Proteomes" id="UP001156601"/>
    </source>
</evidence>
<reference evidence="4" key="2">
    <citation type="submission" date="2023-01" db="EMBL/GenBank/DDBJ databases">
        <title>Draft genome sequence of Agaribacter marinus strain NBRC 110023.</title>
        <authorList>
            <person name="Sun Q."/>
            <person name="Mori K."/>
        </authorList>
    </citation>
    <scope>NUCLEOTIDE SEQUENCE</scope>
    <source>
        <strain evidence="4">NBRC 110023</strain>
    </source>
</reference>
<evidence type="ECO:0000259" key="3">
    <source>
        <dbReference type="PROSITE" id="PS50206"/>
    </source>
</evidence>
<organism evidence="4 5">
    <name type="scientific">Agaribacter marinus</name>
    <dbReference type="NCBI Taxonomy" id="1431249"/>
    <lineage>
        <taxon>Bacteria</taxon>
        <taxon>Pseudomonadati</taxon>
        <taxon>Pseudomonadota</taxon>
        <taxon>Gammaproteobacteria</taxon>
        <taxon>Alteromonadales</taxon>
        <taxon>Alteromonadaceae</taxon>
        <taxon>Agaribacter</taxon>
    </lineage>
</organism>
<dbReference type="SUPFAM" id="SSF52821">
    <property type="entry name" value="Rhodanese/Cell cycle control phosphatase"/>
    <property type="match status" value="2"/>
</dbReference>
<keyword evidence="5" id="KW-1185">Reference proteome</keyword>
<dbReference type="InterPro" id="IPR036873">
    <property type="entry name" value="Rhodanese-like_dom_sf"/>
</dbReference>
<name>A0AA37SXR0_9ALTE</name>
<dbReference type="PANTHER" id="PTHR11364">
    <property type="entry name" value="THIOSULFATE SULFERTANSFERASE"/>
    <property type="match status" value="1"/>
</dbReference>
<evidence type="ECO:0000313" key="4">
    <source>
        <dbReference type="EMBL" id="GLR70035.1"/>
    </source>
</evidence>
<accession>A0AA37SXR0</accession>
<dbReference type="Proteomes" id="UP001156601">
    <property type="component" value="Unassembled WGS sequence"/>
</dbReference>
<keyword evidence="1" id="KW-0808">Transferase</keyword>
<dbReference type="EMBL" id="BSOT01000005">
    <property type="protein sequence ID" value="GLR70035.1"/>
    <property type="molecule type" value="Genomic_DNA"/>
</dbReference>
<feature type="domain" description="Rhodanese" evidence="3">
    <location>
        <begin position="180"/>
        <end position="284"/>
    </location>
</feature>
<dbReference type="InterPro" id="IPR045078">
    <property type="entry name" value="TST/MPST-like"/>
</dbReference>
<dbReference type="SMART" id="SM00450">
    <property type="entry name" value="RHOD"/>
    <property type="match status" value="2"/>
</dbReference>
<evidence type="ECO:0000256" key="1">
    <source>
        <dbReference type="ARBA" id="ARBA00022679"/>
    </source>
</evidence>
<dbReference type="CDD" id="cd01449">
    <property type="entry name" value="TST_Repeat_2"/>
    <property type="match status" value="1"/>
</dbReference>
<dbReference type="Gene3D" id="3.40.250.10">
    <property type="entry name" value="Rhodanese-like domain"/>
    <property type="match status" value="2"/>
</dbReference>
<dbReference type="CDD" id="cd01448">
    <property type="entry name" value="TST_Repeat_1"/>
    <property type="match status" value="1"/>
</dbReference>
<comment type="caution">
    <text evidence="4">The sequence shown here is derived from an EMBL/GenBank/DDBJ whole genome shotgun (WGS) entry which is preliminary data.</text>
</comment>
<dbReference type="PROSITE" id="PS50206">
    <property type="entry name" value="RHODANESE_3"/>
    <property type="match status" value="2"/>
</dbReference>
<dbReference type="PANTHER" id="PTHR11364:SF27">
    <property type="entry name" value="SULFURTRANSFERASE"/>
    <property type="match status" value="1"/>
</dbReference>
<dbReference type="Pfam" id="PF00581">
    <property type="entry name" value="Rhodanese"/>
    <property type="match status" value="2"/>
</dbReference>
<dbReference type="InterPro" id="IPR001763">
    <property type="entry name" value="Rhodanese-like_dom"/>
</dbReference>
<protein>
    <submittedName>
        <fullName evidence="4">Sulfurtransferase</fullName>
    </submittedName>
</protein>
<evidence type="ECO:0000256" key="2">
    <source>
        <dbReference type="ARBA" id="ARBA00022737"/>
    </source>
</evidence>
<keyword evidence="2" id="KW-0677">Repeat</keyword>